<sequence length="71" mass="7380">MSLSAFPALCNVTGQPAVSVPLHWTADGLPMGSMLVGRPADESTLISLSAQLEAARPWAHRHPAAWGSTTG</sequence>
<organism evidence="1 2">
    <name type="scientific">Blastococcus goldschmidtiae</name>
    <dbReference type="NCBI Taxonomy" id="3075546"/>
    <lineage>
        <taxon>Bacteria</taxon>
        <taxon>Bacillati</taxon>
        <taxon>Actinomycetota</taxon>
        <taxon>Actinomycetes</taxon>
        <taxon>Geodermatophilales</taxon>
        <taxon>Geodermatophilaceae</taxon>
        <taxon>Blastococcus</taxon>
    </lineage>
</organism>
<gene>
    <name evidence="1" type="ORF">RM425_11445</name>
</gene>
<keyword evidence="2" id="KW-1185">Reference proteome</keyword>
<protein>
    <recommendedName>
        <fullName evidence="3">Amidase</fullName>
    </recommendedName>
</protein>
<dbReference type="SUPFAM" id="SSF75304">
    <property type="entry name" value="Amidase signature (AS) enzymes"/>
    <property type="match status" value="1"/>
</dbReference>
<accession>A0ABU2K8N9</accession>
<dbReference type="Gene3D" id="3.90.1300.10">
    <property type="entry name" value="Amidase signature (AS) domain"/>
    <property type="match status" value="1"/>
</dbReference>
<dbReference type="InterPro" id="IPR036928">
    <property type="entry name" value="AS_sf"/>
</dbReference>
<reference evidence="2" key="1">
    <citation type="submission" date="2023-07" db="EMBL/GenBank/DDBJ databases">
        <title>30 novel species of actinomycetes from the DSMZ collection.</title>
        <authorList>
            <person name="Nouioui I."/>
        </authorList>
    </citation>
    <scope>NUCLEOTIDE SEQUENCE [LARGE SCALE GENOMIC DNA]</scope>
    <source>
        <strain evidence="2">DSM 46792</strain>
    </source>
</reference>
<dbReference type="EMBL" id="JAVREI010000006">
    <property type="protein sequence ID" value="MDT0276513.1"/>
    <property type="molecule type" value="Genomic_DNA"/>
</dbReference>
<proteinExistence type="predicted"/>
<dbReference type="Proteomes" id="UP001183222">
    <property type="component" value="Unassembled WGS sequence"/>
</dbReference>
<name>A0ABU2K8N9_9ACTN</name>
<dbReference type="RefSeq" id="WP_311345336.1">
    <property type="nucleotide sequence ID" value="NZ_JAVREI010000006.1"/>
</dbReference>
<evidence type="ECO:0000313" key="2">
    <source>
        <dbReference type="Proteomes" id="UP001183222"/>
    </source>
</evidence>
<evidence type="ECO:0000313" key="1">
    <source>
        <dbReference type="EMBL" id="MDT0276513.1"/>
    </source>
</evidence>
<comment type="caution">
    <text evidence="1">The sequence shown here is derived from an EMBL/GenBank/DDBJ whole genome shotgun (WGS) entry which is preliminary data.</text>
</comment>
<evidence type="ECO:0008006" key="3">
    <source>
        <dbReference type="Google" id="ProtNLM"/>
    </source>
</evidence>